<dbReference type="CDD" id="cd14791">
    <property type="entry name" value="GH36"/>
    <property type="match status" value="1"/>
</dbReference>
<dbReference type="Gene3D" id="2.70.98.60">
    <property type="entry name" value="alpha-galactosidase from lactobacil brevis"/>
    <property type="match status" value="1"/>
</dbReference>
<evidence type="ECO:0000256" key="1">
    <source>
        <dbReference type="ARBA" id="ARBA00001255"/>
    </source>
</evidence>
<dbReference type="InterPro" id="IPR050985">
    <property type="entry name" value="Alpha-glycosidase_related"/>
</dbReference>
<keyword evidence="4 7" id="KW-0326">Glycosidase</keyword>
<comment type="catalytic activity">
    <reaction evidence="1">
        <text>Hydrolysis of terminal, non-reducing alpha-D-galactose residues in alpha-D-galactosides, including galactose oligosaccharides, galactomannans and galactolipids.</text>
        <dbReference type="EC" id="3.2.1.22"/>
    </reaction>
</comment>
<dbReference type="InterPro" id="IPR002252">
    <property type="entry name" value="Glyco_hydro_36"/>
</dbReference>
<proteinExistence type="predicted"/>
<sequence length="691" mass="74944">MLIHLQAAGTSLVLDARGPRLPAVLHWGAALGDLTADDLSAYAEAAVPAVPPSSLDTPPRLSLLPTLGDGWSGRPAFSGAPGRPRWELTEAAQPAPGSAVLISAAGALTVTTEVELSPQGVLRLRHTLANTGADDFDLGSLGVLLPVPERAAEVLDFAGLWAYERQPQRAPLRHGAWTRETRHGRPGHDDPYLMMLGTPGFTFGSGEVWAVHLAWSGDKQLWAERQTLGATVLGAGELLAPGEVRLAPGDDYTTPWTVAVYSAAGIDGLSRRLHDWIRSRRAPLKPRPVVLNTWEAVYFDHSLDRLTALADAAAAVGVERFVLDDGWFRGRTDDKRALGDWTVDPDRWPDGLGPLIEAVHERGMEFGLWLEPEMVSPDSELARAHPDWILGEPGAATWRHQLVLDLAVPAAYDHLLTSISALLTTYEIAFVKWDHNRDLLQEGSAHRQTTALYRLLAELRRRFPAVEIESCASGGARIDLGILDHVDRFWTSDTNDALERQQIQRWTSVLMPPELLGSHVGAPTAHITGRAGALGFRLATSLFGHAGIEWDLTTAEPDERAQIAAWVKEYKHRRSLLHSGTVVRSDGDDPTRFVHGVVSPDQRTALFALVSVRAPHSAVPSPVRFPGLDPGRRYVVRPLVLGGPPRTLQDAPPPWLAAGEATLPGRLLIEAGLPPGLLTPQQAALFTVDAV</sequence>
<comment type="caution">
    <text evidence="7">The sequence shown here is derived from an EMBL/GenBank/DDBJ whole genome shotgun (WGS) entry which is preliminary data.</text>
</comment>
<evidence type="ECO:0000313" key="7">
    <source>
        <dbReference type="EMBL" id="MBB4691516.1"/>
    </source>
</evidence>
<feature type="domain" description="Glycosyl hydrolase family 36 C-terminal" evidence="5">
    <location>
        <begin position="596"/>
        <end position="686"/>
    </location>
</feature>
<feature type="domain" description="Glycosyl hydrolase family 36 N-terminal" evidence="6">
    <location>
        <begin position="21"/>
        <end position="247"/>
    </location>
</feature>
<dbReference type="Pfam" id="PF16875">
    <property type="entry name" value="Glyco_hydro_36N"/>
    <property type="match status" value="1"/>
</dbReference>
<dbReference type="InterPro" id="IPR017853">
    <property type="entry name" value="GH"/>
</dbReference>
<dbReference type="PANTHER" id="PTHR43053:SF3">
    <property type="entry name" value="ALPHA-GALACTOSIDASE C-RELATED"/>
    <property type="match status" value="1"/>
</dbReference>
<name>A0A7W7CMZ8_9ACTN</name>
<dbReference type="FunFam" id="3.20.20.70:FF:000118">
    <property type="entry name" value="Alpha-galactosidase"/>
    <property type="match status" value="1"/>
</dbReference>
<dbReference type="GO" id="GO:0016052">
    <property type="term" value="P:carbohydrate catabolic process"/>
    <property type="evidence" value="ECO:0007669"/>
    <property type="project" value="InterPro"/>
</dbReference>
<dbReference type="RefSeq" id="WP_184950320.1">
    <property type="nucleotide sequence ID" value="NZ_BOMC01000006.1"/>
</dbReference>
<organism evidence="7 8">
    <name type="scientific">Paractinoplanes abujensis</name>
    <dbReference type="NCBI Taxonomy" id="882441"/>
    <lineage>
        <taxon>Bacteria</taxon>
        <taxon>Bacillati</taxon>
        <taxon>Actinomycetota</taxon>
        <taxon>Actinomycetes</taxon>
        <taxon>Micromonosporales</taxon>
        <taxon>Micromonosporaceae</taxon>
        <taxon>Paractinoplanes</taxon>
    </lineage>
</organism>
<dbReference type="InterPro" id="IPR031705">
    <property type="entry name" value="Glyco_hydro_36_C"/>
</dbReference>
<dbReference type="Pfam" id="PF02065">
    <property type="entry name" value="Melibiase"/>
    <property type="match status" value="1"/>
</dbReference>
<dbReference type="InterPro" id="IPR013785">
    <property type="entry name" value="Aldolase_TIM"/>
</dbReference>
<evidence type="ECO:0000256" key="3">
    <source>
        <dbReference type="ARBA" id="ARBA00022801"/>
    </source>
</evidence>
<dbReference type="AlphaFoldDB" id="A0A7W7CMZ8"/>
<keyword evidence="3 7" id="KW-0378">Hydrolase</keyword>
<dbReference type="EC" id="3.2.1.22" evidence="2"/>
<protein>
    <recommendedName>
        <fullName evidence="2">alpha-galactosidase</fullName>
        <ecNumber evidence="2">3.2.1.22</ecNumber>
    </recommendedName>
</protein>
<dbReference type="Proteomes" id="UP000542742">
    <property type="component" value="Unassembled WGS sequence"/>
</dbReference>
<dbReference type="SUPFAM" id="SSF51445">
    <property type="entry name" value="(Trans)glycosidases"/>
    <property type="match status" value="1"/>
</dbReference>
<evidence type="ECO:0000313" key="8">
    <source>
        <dbReference type="Proteomes" id="UP000542742"/>
    </source>
</evidence>
<dbReference type="InterPro" id="IPR038417">
    <property type="entry name" value="Alpga-gal_N_sf"/>
</dbReference>
<evidence type="ECO:0000259" key="6">
    <source>
        <dbReference type="Pfam" id="PF16875"/>
    </source>
</evidence>
<accession>A0A7W7CMZ8</accession>
<evidence type="ECO:0000259" key="5">
    <source>
        <dbReference type="Pfam" id="PF16874"/>
    </source>
</evidence>
<keyword evidence="8" id="KW-1185">Reference proteome</keyword>
<evidence type="ECO:0000256" key="2">
    <source>
        <dbReference type="ARBA" id="ARBA00012755"/>
    </source>
</evidence>
<gene>
    <name evidence="7" type="ORF">BKA14_001664</name>
</gene>
<dbReference type="Gene3D" id="3.20.20.70">
    <property type="entry name" value="Aldolase class I"/>
    <property type="match status" value="1"/>
</dbReference>
<dbReference type="PANTHER" id="PTHR43053">
    <property type="entry name" value="GLYCOSIDASE FAMILY 31"/>
    <property type="match status" value="1"/>
</dbReference>
<dbReference type="PRINTS" id="PR00743">
    <property type="entry name" value="GLHYDRLASE36"/>
</dbReference>
<dbReference type="Pfam" id="PF16874">
    <property type="entry name" value="Glyco_hydro_36C"/>
    <property type="match status" value="1"/>
</dbReference>
<dbReference type="GO" id="GO:0004557">
    <property type="term" value="F:alpha-galactosidase activity"/>
    <property type="evidence" value="ECO:0007669"/>
    <property type="project" value="UniProtKB-EC"/>
</dbReference>
<dbReference type="InterPro" id="IPR031704">
    <property type="entry name" value="Glyco_hydro_36_N"/>
</dbReference>
<reference evidence="7 8" key="1">
    <citation type="submission" date="2020-08" db="EMBL/GenBank/DDBJ databases">
        <title>Sequencing the genomes of 1000 actinobacteria strains.</title>
        <authorList>
            <person name="Klenk H.-P."/>
        </authorList>
    </citation>
    <scope>NUCLEOTIDE SEQUENCE [LARGE SCALE GENOMIC DNA]</scope>
    <source>
        <strain evidence="7 8">DSM 45518</strain>
    </source>
</reference>
<evidence type="ECO:0000256" key="4">
    <source>
        <dbReference type="ARBA" id="ARBA00023295"/>
    </source>
</evidence>
<dbReference type="EMBL" id="JACHMF010000001">
    <property type="protein sequence ID" value="MBB4691516.1"/>
    <property type="molecule type" value="Genomic_DNA"/>
</dbReference>